<dbReference type="InterPro" id="IPR036047">
    <property type="entry name" value="F-box-like_dom_sf"/>
</dbReference>
<evidence type="ECO:0000313" key="3">
    <source>
        <dbReference type="Proteomes" id="UP000623129"/>
    </source>
</evidence>
<dbReference type="Proteomes" id="UP000623129">
    <property type="component" value="Unassembled WGS sequence"/>
</dbReference>
<evidence type="ECO:0000259" key="1">
    <source>
        <dbReference type="PROSITE" id="PS50181"/>
    </source>
</evidence>
<reference evidence="2" key="1">
    <citation type="submission" date="2020-01" db="EMBL/GenBank/DDBJ databases">
        <title>Genome sequence of Kobresia littledalei, the first chromosome-level genome in the family Cyperaceae.</title>
        <authorList>
            <person name="Qu G."/>
        </authorList>
    </citation>
    <scope>NUCLEOTIDE SEQUENCE</scope>
    <source>
        <strain evidence="2">C.B.Clarke</strain>
        <tissue evidence="2">Leaf</tissue>
    </source>
</reference>
<feature type="domain" description="F-box" evidence="1">
    <location>
        <begin position="18"/>
        <end position="64"/>
    </location>
</feature>
<dbReference type="PANTHER" id="PTHR32278">
    <property type="entry name" value="F-BOX DOMAIN-CONTAINING PROTEIN"/>
    <property type="match status" value="1"/>
</dbReference>
<dbReference type="PANTHER" id="PTHR32278:SF111">
    <property type="entry name" value="F-BOX PROTEIN PP2-B12-RELATED"/>
    <property type="match status" value="1"/>
</dbReference>
<gene>
    <name evidence="2" type="ORF">FCM35_KLT10468</name>
</gene>
<dbReference type="CDD" id="cd22162">
    <property type="entry name" value="F-box_AtSKIP3-like"/>
    <property type="match status" value="1"/>
</dbReference>
<comment type="caution">
    <text evidence="2">The sequence shown here is derived from an EMBL/GenBank/DDBJ whole genome shotgun (WGS) entry which is preliminary data.</text>
</comment>
<dbReference type="InterPro" id="IPR001810">
    <property type="entry name" value="F-box_dom"/>
</dbReference>
<sequence length="109" mass="12118">MKAASISNGNGSDNKEMQDHISRLPQDCLMTVMKLTSPKDACRSAAVCTTFQLAADSDDLWQSFLPADLSSIINRAETDVQLLPVSKKELYLHLCHNWILLEGRTKVIL</sequence>
<name>A0A833QTM1_9POAL</name>
<organism evidence="2 3">
    <name type="scientific">Carex littledalei</name>
    <dbReference type="NCBI Taxonomy" id="544730"/>
    <lineage>
        <taxon>Eukaryota</taxon>
        <taxon>Viridiplantae</taxon>
        <taxon>Streptophyta</taxon>
        <taxon>Embryophyta</taxon>
        <taxon>Tracheophyta</taxon>
        <taxon>Spermatophyta</taxon>
        <taxon>Magnoliopsida</taxon>
        <taxon>Liliopsida</taxon>
        <taxon>Poales</taxon>
        <taxon>Cyperaceae</taxon>
        <taxon>Cyperoideae</taxon>
        <taxon>Cariceae</taxon>
        <taxon>Carex</taxon>
        <taxon>Carex subgen. Euthyceras</taxon>
    </lineage>
</organism>
<protein>
    <submittedName>
        <fullName evidence="2">F-box protein</fullName>
    </submittedName>
</protein>
<dbReference type="SMART" id="SM00256">
    <property type="entry name" value="FBOX"/>
    <property type="match status" value="1"/>
</dbReference>
<dbReference type="PROSITE" id="PS50181">
    <property type="entry name" value="FBOX"/>
    <property type="match status" value="1"/>
</dbReference>
<dbReference type="Pfam" id="PF12937">
    <property type="entry name" value="F-box-like"/>
    <property type="match status" value="1"/>
</dbReference>
<dbReference type="Gene3D" id="1.20.1280.50">
    <property type="match status" value="1"/>
</dbReference>
<evidence type="ECO:0000313" key="2">
    <source>
        <dbReference type="EMBL" id="KAF3325397.1"/>
    </source>
</evidence>
<proteinExistence type="predicted"/>
<dbReference type="EMBL" id="SWLB01000020">
    <property type="protein sequence ID" value="KAF3325397.1"/>
    <property type="molecule type" value="Genomic_DNA"/>
</dbReference>
<dbReference type="AlphaFoldDB" id="A0A833QTM1"/>
<keyword evidence="3" id="KW-1185">Reference proteome</keyword>
<accession>A0A833QTM1</accession>
<dbReference type="SUPFAM" id="SSF81383">
    <property type="entry name" value="F-box domain"/>
    <property type="match status" value="1"/>
</dbReference>
<dbReference type="OrthoDB" id="1918565at2759"/>